<evidence type="ECO:0000256" key="9">
    <source>
        <dbReference type="SAM" id="Phobius"/>
    </source>
</evidence>
<evidence type="ECO:0000313" key="12">
    <source>
        <dbReference type="Proteomes" id="UP000198635"/>
    </source>
</evidence>
<dbReference type="STRING" id="52560.SAMN04488082_10626"/>
<dbReference type="InterPro" id="IPR002541">
    <property type="entry name" value="Cyt_c_assembly"/>
</dbReference>
<comment type="similarity">
    <text evidence="3">Belongs to the CcmC/CycZ/HelC family.</text>
</comment>
<dbReference type="RefSeq" id="WP_177193076.1">
    <property type="nucleotide sequence ID" value="NZ_FORX01000006.1"/>
</dbReference>
<dbReference type="PANTHER" id="PTHR30071">
    <property type="entry name" value="HEME EXPORTER PROTEIN C"/>
    <property type="match status" value="1"/>
</dbReference>
<dbReference type="EMBL" id="FORX01000006">
    <property type="protein sequence ID" value="SFJ72106.1"/>
    <property type="molecule type" value="Genomic_DNA"/>
</dbReference>
<evidence type="ECO:0000256" key="7">
    <source>
        <dbReference type="ARBA" id="ARBA00022989"/>
    </source>
</evidence>
<dbReference type="InterPro" id="IPR045062">
    <property type="entry name" value="Cyt_c_biogenesis_CcsA/CcmC"/>
</dbReference>
<dbReference type="GO" id="GO:0005886">
    <property type="term" value="C:plasma membrane"/>
    <property type="evidence" value="ECO:0007669"/>
    <property type="project" value="TreeGrafter"/>
</dbReference>
<accession>A0A1I3TR47</accession>
<dbReference type="Proteomes" id="UP000198635">
    <property type="component" value="Unassembled WGS sequence"/>
</dbReference>
<feature type="transmembrane region" description="Helical" evidence="9">
    <location>
        <begin position="78"/>
        <end position="96"/>
    </location>
</feature>
<dbReference type="GO" id="GO:0020037">
    <property type="term" value="F:heme binding"/>
    <property type="evidence" value="ECO:0007669"/>
    <property type="project" value="InterPro"/>
</dbReference>
<organism evidence="11 12">
    <name type="scientific">Desulfomicrobium apsheronum</name>
    <dbReference type="NCBI Taxonomy" id="52560"/>
    <lineage>
        <taxon>Bacteria</taxon>
        <taxon>Pseudomonadati</taxon>
        <taxon>Thermodesulfobacteriota</taxon>
        <taxon>Desulfovibrionia</taxon>
        <taxon>Desulfovibrionales</taxon>
        <taxon>Desulfomicrobiaceae</taxon>
        <taxon>Desulfomicrobium</taxon>
    </lineage>
</organism>
<name>A0A1I3TR47_9BACT</name>
<evidence type="ECO:0000256" key="6">
    <source>
        <dbReference type="ARBA" id="ARBA00022748"/>
    </source>
</evidence>
<dbReference type="PRINTS" id="PR01386">
    <property type="entry name" value="CCMCBIOGNSIS"/>
</dbReference>
<comment type="function">
    <text evidence="1">Required for the export of heme to the periplasm for the biogenesis of c-type cytochromes.</text>
</comment>
<comment type="subcellular location">
    <subcellularLocation>
        <location evidence="2">Membrane</location>
        <topology evidence="2">Multi-pass membrane protein</topology>
    </subcellularLocation>
</comment>
<feature type="domain" description="Cytochrome c assembly protein" evidence="10">
    <location>
        <begin position="11"/>
        <end position="170"/>
    </location>
</feature>
<evidence type="ECO:0000256" key="8">
    <source>
        <dbReference type="ARBA" id="ARBA00023136"/>
    </source>
</evidence>
<dbReference type="PANTHER" id="PTHR30071:SF1">
    <property type="entry name" value="CYTOCHROME B_B6 PROTEIN-RELATED"/>
    <property type="match status" value="1"/>
</dbReference>
<evidence type="ECO:0000256" key="4">
    <source>
        <dbReference type="ARBA" id="ARBA00016463"/>
    </source>
</evidence>
<evidence type="ECO:0000256" key="1">
    <source>
        <dbReference type="ARBA" id="ARBA00002442"/>
    </source>
</evidence>
<keyword evidence="7 9" id="KW-1133">Transmembrane helix</keyword>
<evidence type="ECO:0000256" key="2">
    <source>
        <dbReference type="ARBA" id="ARBA00004141"/>
    </source>
</evidence>
<keyword evidence="12" id="KW-1185">Reference proteome</keyword>
<evidence type="ECO:0000259" key="10">
    <source>
        <dbReference type="Pfam" id="PF01578"/>
    </source>
</evidence>
<feature type="transmembrane region" description="Helical" evidence="9">
    <location>
        <begin position="147"/>
        <end position="167"/>
    </location>
</feature>
<keyword evidence="8 9" id="KW-0472">Membrane</keyword>
<feature type="transmembrane region" description="Helical" evidence="9">
    <location>
        <begin position="187"/>
        <end position="207"/>
    </location>
</feature>
<feature type="transmembrane region" description="Helical" evidence="9">
    <location>
        <begin position="9"/>
        <end position="30"/>
    </location>
</feature>
<sequence length="231" mass="25726">MFRIYPKILMILACISMALMAIGQYAIWFHAPEEMTMGLVQKIFYFHLPLAWWSFVAFFGVCAASVMVLWTGREQWDVLAGVLAEIGVLFSGLALVTGSLWGRAAWNTWWTWDPRLSTTLVMWFVYAGYLVLRSADVGGTKGAKVRAVLGIVAFLDVPLVFLSARLWRSIHPAVLASKGGGLEPEMWTAVWINVLAWGAMFGTLVLARYHGAGLKRRVEAALIGIQEKTLQ</sequence>
<dbReference type="AlphaFoldDB" id="A0A1I3TR47"/>
<keyword evidence="6" id="KW-0201">Cytochrome c-type biogenesis</keyword>
<keyword evidence="5 9" id="KW-0812">Transmembrane</keyword>
<dbReference type="Pfam" id="PF01578">
    <property type="entry name" value="Cytochrom_C_asm"/>
    <property type="match status" value="1"/>
</dbReference>
<feature type="transmembrane region" description="Helical" evidence="9">
    <location>
        <begin position="50"/>
        <end position="71"/>
    </location>
</feature>
<feature type="transmembrane region" description="Helical" evidence="9">
    <location>
        <begin position="116"/>
        <end position="135"/>
    </location>
</feature>
<protein>
    <recommendedName>
        <fullName evidence="4">Heme exporter protein C</fullName>
    </recommendedName>
</protein>
<evidence type="ECO:0000313" key="11">
    <source>
        <dbReference type="EMBL" id="SFJ72106.1"/>
    </source>
</evidence>
<evidence type="ECO:0000256" key="5">
    <source>
        <dbReference type="ARBA" id="ARBA00022692"/>
    </source>
</evidence>
<dbReference type="GO" id="GO:0017004">
    <property type="term" value="P:cytochrome complex assembly"/>
    <property type="evidence" value="ECO:0007669"/>
    <property type="project" value="UniProtKB-KW"/>
</dbReference>
<evidence type="ECO:0000256" key="3">
    <source>
        <dbReference type="ARBA" id="ARBA00005840"/>
    </source>
</evidence>
<reference evidence="12" key="1">
    <citation type="submission" date="2016-10" db="EMBL/GenBank/DDBJ databases">
        <authorList>
            <person name="Varghese N."/>
            <person name="Submissions S."/>
        </authorList>
    </citation>
    <scope>NUCLEOTIDE SEQUENCE [LARGE SCALE GENOMIC DNA]</scope>
    <source>
        <strain evidence="12">DSM 5918</strain>
    </source>
</reference>
<proteinExistence type="inferred from homology"/>
<dbReference type="GO" id="GO:0015232">
    <property type="term" value="F:heme transmembrane transporter activity"/>
    <property type="evidence" value="ECO:0007669"/>
    <property type="project" value="InterPro"/>
</dbReference>
<dbReference type="InterPro" id="IPR003557">
    <property type="entry name" value="Cyt_c_biogenesis_CcmC"/>
</dbReference>
<gene>
    <name evidence="11" type="ORF">SAMN04488082_10626</name>
</gene>